<evidence type="ECO:0008006" key="4">
    <source>
        <dbReference type="Google" id="ProtNLM"/>
    </source>
</evidence>
<evidence type="ECO:0000313" key="3">
    <source>
        <dbReference type="Proteomes" id="UP000594121"/>
    </source>
</evidence>
<name>A0A7L9FJN4_9CREN</name>
<dbReference type="GeneID" id="59148452"/>
<keyword evidence="1" id="KW-1133">Transmembrane helix</keyword>
<accession>A0A7L9FJN4</accession>
<evidence type="ECO:0000313" key="2">
    <source>
        <dbReference type="EMBL" id="QOJ79096.1"/>
    </source>
</evidence>
<dbReference type="EMBL" id="CP062310">
    <property type="protein sequence ID" value="QOJ79096.1"/>
    <property type="molecule type" value="Genomic_DNA"/>
</dbReference>
<dbReference type="AlphaFoldDB" id="A0A7L9FJN4"/>
<dbReference type="InParanoid" id="A0A7L9FJN4"/>
<reference evidence="2 3" key="1">
    <citation type="submission" date="2020-10" db="EMBL/GenBank/DDBJ databases">
        <title>Thermofilum lucidum 3507LT sp. nov. a novel member of Thermofilaceae family isolated from Chile hot spring, and proposal of description order Thermofilales.</title>
        <authorList>
            <person name="Zayulina K.S."/>
            <person name="Elcheninov A.G."/>
            <person name="Toshchakov S.V."/>
            <person name="Kublanov I.V."/>
        </authorList>
    </citation>
    <scope>NUCLEOTIDE SEQUENCE [LARGE SCALE GENOMIC DNA]</scope>
    <source>
        <strain evidence="2 3">3507LT</strain>
    </source>
</reference>
<keyword evidence="1" id="KW-0812">Transmembrane</keyword>
<gene>
    <name evidence="2" type="ORF">IG193_01110</name>
</gene>
<dbReference type="RefSeq" id="WP_192819068.1">
    <property type="nucleotide sequence ID" value="NZ_CP062310.1"/>
</dbReference>
<dbReference type="Proteomes" id="UP000594121">
    <property type="component" value="Chromosome"/>
</dbReference>
<keyword evidence="3" id="KW-1185">Reference proteome</keyword>
<organism evidence="2 3">
    <name type="scientific">Infirmifilum lucidum</name>
    <dbReference type="NCBI Taxonomy" id="2776706"/>
    <lineage>
        <taxon>Archaea</taxon>
        <taxon>Thermoproteota</taxon>
        <taxon>Thermoprotei</taxon>
        <taxon>Thermofilales</taxon>
        <taxon>Thermofilaceae</taxon>
        <taxon>Infirmifilum</taxon>
    </lineage>
</organism>
<sequence>MLKSSSVTFSALSMIALHEVGHYVGLRGRKFTVRASLLSFELIPEEPPPLEAVVLGIVMPTPVGLAMYAVTGDISHVALWLAVVGFGLLDYLRVEGARRG</sequence>
<evidence type="ECO:0000256" key="1">
    <source>
        <dbReference type="SAM" id="Phobius"/>
    </source>
</evidence>
<proteinExistence type="predicted"/>
<keyword evidence="1" id="KW-0472">Membrane</keyword>
<protein>
    <recommendedName>
        <fullName evidence="4">Peptidase M50 domain-containing protein</fullName>
    </recommendedName>
</protein>
<dbReference type="KEGG" id="thel:IG193_01110"/>
<feature type="transmembrane region" description="Helical" evidence="1">
    <location>
        <begin position="77"/>
        <end position="94"/>
    </location>
</feature>